<sequence>MRYIIGDGTLVNMWTDPWIPDHPPKPPTPREESPVREKDEDVDQIFLLKISSTAHQDLMGWHYNEDGIYTVKFGYWLGTHLPTNVPPTPTYGSAELKYKIWKTSAPAKLKHFLWRLLSKSLATSNNLKRRHIGRVDQCKRCCSAAETEEHIFFECPYAKKIWRASGVSNRIINDQSSTLEEKIEA</sequence>
<dbReference type="HOGENOM" id="CLU_1464874_0_0_1"/>
<evidence type="ECO:0000259" key="2">
    <source>
        <dbReference type="Pfam" id="PF13966"/>
    </source>
</evidence>
<evidence type="ECO:0000256" key="1">
    <source>
        <dbReference type="SAM" id="MobiDB-lite"/>
    </source>
</evidence>
<keyword evidence="4" id="KW-1185">Reference proteome</keyword>
<feature type="compositionally biased region" description="Basic and acidic residues" evidence="1">
    <location>
        <begin position="22"/>
        <end position="37"/>
    </location>
</feature>
<reference evidence="3" key="2">
    <citation type="submission" date="2015-03" db="UniProtKB">
        <authorList>
            <consortium name="EnsemblPlants"/>
        </authorList>
    </citation>
    <scope>IDENTIFICATION</scope>
</reference>
<name>A0A0D3CRR4_BRAOL</name>
<organism evidence="3 4">
    <name type="scientific">Brassica oleracea var. oleracea</name>
    <dbReference type="NCBI Taxonomy" id="109376"/>
    <lineage>
        <taxon>Eukaryota</taxon>
        <taxon>Viridiplantae</taxon>
        <taxon>Streptophyta</taxon>
        <taxon>Embryophyta</taxon>
        <taxon>Tracheophyta</taxon>
        <taxon>Spermatophyta</taxon>
        <taxon>Magnoliopsida</taxon>
        <taxon>eudicotyledons</taxon>
        <taxon>Gunneridae</taxon>
        <taxon>Pentapetalae</taxon>
        <taxon>rosids</taxon>
        <taxon>malvids</taxon>
        <taxon>Brassicales</taxon>
        <taxon>Brassicaceae</taxon>
        <taxon>Brassiceae</taxon>
        <taxon>Brassica</taxon>
    </lineage>
</organism>
<dbReference type="AlphaFoldDB" id="A0A0D3CRR4"/>
<dbReference type="Gramene" id="Bo6g044030.1">
    <property type="protein sequence ID" value="Bo6g044030.1"/>
    <property type="gene ID" value="Bo6g044030"/>
</dbReference>
<feature type="domain" description="Reverse transcriptase zinc-binding" evidence="2">
    <location>
        <begin position="97"/>
        <end position="162"/>
    </location>
</feature>
<dbReference type="Pfam" id="PF13966">
    <property type="entry name" value="zf-RVT"/>
    <property type="match status" value="1"/>
</dbReference>
<dbReference type="Proteomes" id="UP000032141">
    <property type="component" value="Chromosome C6"/>
</dbReference>
<protein>
    <recommendedName>
        <fullName evidence="2">Reverse transcriptase zinc-binding domain-containing protein</fullName>
    </recommendedName>
</protein>
<dbReference type="EnsemblPlants" id="Bo6g044030.1">
    <property type="protein sequence ID" value="Bo6g044030.1"/>
    <property type="gene ID" value="Bo6g044030"/>
</dbReference>
<dbReference type="InterPro" id="IPR026960">
    <property type="entry name" value="RVT-Znf"/>
</dbReference>
<evidence type="ECO:0000313" key="4">
    <source>
        <dbReference type="Proteomes" id="UP000032141"/>
    </source>
</evidence>
<evidence type="ECO:0000313" key="3">
    <source>
        <dbReference type="EnsemblPlants" id="Bo6g044030.1"/>
    </source>
</evidence>
<accession>A0A0D3CRR4</accession>
<proteinExistence type="predicted"/>
<feature type="region of interest" description="Disordered" evidence="1">
    <location>
        <begin position="15"/>
        <end position="37"/>
    </location>
</feature>
<reference evidence="3 4" key="1">
    <citation type="journal article" date="2014" name="Genome Biol.">
        <title>Transcriptome and methylome profiling reveals relics of genome dominance in the mesopolyploid Brassica oleracea.</title>
        <authorList>
            <person name="Parkin I.A."/>
            <person name="Koh C."/>
            <person name="Tang H."/>
            <person name="Robinson S.J."/>
            <person name="Kagale S."/>
            <person name="Clarke W.E."/>
            <person name="Town C.D."/>
            <person name="Nixon J."/>
            <person name="Krishnakumar V."/>
            <person name="Bidwell S.L."/>
            <person name="Denoeud F."/>
            <person name="Belcram H."/>
            <person name="Links M.G."/>
            <person name="Just J."/>
            <person name="Clarke C."/>
            <person name="Bender T."/>
            <person name="Huebert T."/>
            <person name="Mason A.S."/>
            <person name="Pires J.C."/>
            <person name="Barker G."/>
            <person name="Moore J."/>
            <person name="Walley P.G."/>
            <person name="Manoli S."/>
            <person name="Batley J."/>
            <person name="Edwards D."/>
            <person name="Nelson M.N."/>
            <person name="Wang X."/>
            <person name="Paterson A.H."/>
            <person name="King G."/>
            <person name="Bancroft I."/>
            <person name="Chalhoub B."/>
            <person name="Sharpe A.G."/>
        </authorList>
    </citation>
    <scope>NUCLEOTIDE SEQUENCE</scope>
    <source>
        <strain evidence="3 4">cv. TO1000</strain>
    </source>
</reference>
<dbReference type="eggNOG" id="KOG1075">
    <property type="taxonomic scope" value="Eukaryota"/>
</dbReference>